<gene>
    <name evidence="3" type="primary">GAUT7</name>
    <name evidence="3" type="ORF">AXF42_Ash008054</name>
</gene>
<dbReference type="EMBL" id="KZ452012">
    <property type="protein sequence ID" value="PKA51825.1"/>
    <property type="molecule type" value="Genomic_DNA"/>
</dbReference>
<evidence type="ECO:0000256" key="2">
    <source>
        <dbReference type="SAM" id="Phobius"/>
    </source>
</evidence>
<protein>
    <submittedName>
        <fullName evidence="3">Putative galacturonosyltransferase 7</fullName>
        <ecNumber evidence="3">2.4.1.43</ecNumber>
    </submittedName>
</protein>
<feature type="transmembrane region" description="Helical" evidence="2">
    <location>
        <begin position="140"/>
        <end position="159"/>
    </location>
</feature>
<accession>A0A2I0A8H8</accession>
<keyword evidence="2" id="KW-0472">Membrane</keyword>
<feature type="compositionally biased region" description="Polar residues" evidence="1">
    <location>
        <begin position="111"/>
        <end position="124"/>
    </location>
</feature>
<reference evidence="3 4" key="1">
    <citation type="journal article" date="2017" name="Nature">
        <title>The Apostasia genome and the evolution of orchids.</title>
        <authorList>
            <person name="Zhang G.Q."/>
            <person name="Liu K.W."/>
            <person name="Li Z."/>
            <person name="Lohaus R."/>
            <person name="Hsiao Y.Y."/>
            <person name="Niu S.C."/>
            <person name="Wang J.Y."/>
            <person name="Lin Y.C."/>
            <person name="Xu Q."/>
            <person name="Chen L.J."/>
            <person name="Yoshida K."/>
            <person name="Fujiwara S."/>
            <person name="Wang Z.W."/>
            <person name="Zhang Y.Q."/>
            <person name="Mitsuda N."/>
            <person name="Wang M."/>
            <person name="Liu G.H."/>
            <person name="Pecoraro L."/>
            <person name="Huang H.X."/>
            <person name="Xiao X.J."/>
            <person name="Lin M."/>
            <person name="Wu X.Y."/>
            <person name="Wu W.L."/>
            <person name="Chen Y.Y."/>
            <person name="Chang S.B."/>
            <person name="Sakamoto S."/>
            <person name="Ohme-Takagi M."/>
            <person name="Yagi M."/>
            <person name="Zeng S.J."/>
            <person name="Shen C.Y."/>
            <person name="Yeh C.M."/>
            <person name="Luo Y.B."/>
            <person name="Tsai W.C."/>
            <person name="Van de Peer Y."/>
            <person name="Liu Z.J."/>
        </authorList>
    </citation>
    <scope>NUCLEOTIDE SEQUENCE [LARGE SCALE GENOMIC DNA]</scope>
    <source>
        <strain evidence="4">cv. Shenzhen</strain>
        <tissue evidence="3">Stem</tissue>
    </source>
</reference>
<keyword evidence="3" id="KW-0328">Glycosyltransferase</keyword>
<proteinExistence type="predicted"/>
<dbReference type="EC" id="2.4.1.43" evidence="3"/>
<dbReference type="AlphaFoldDB" id="A0A2I0A8H8"/>
<feature type="region of interest" description="Disordered" evidence="1">
    <location>
        <begin position="106"/>
        <end position="132"/>
    </location>
</feature>
<sequence>MKGYPAAAVAASAAKQRRWKWLALAILLLVFFSMLVPLAFLLGLHNGFPVGYSSDESPPSVSFQNYGHAGGANEQNSSEGASRVEQMLRNFAPSLPLDIGRSTFGEGGGLSKNSEVQDSKQPNRSMDAPSLSKSEGMTPLMVNIFYCYFLFLPCLGYSYPMLYKCLLITNFTFKKIT</sequence>
<dbReference type="OrthoDB" id="668237at2759"/>
<name>A0A2I0A8H8_9ASPA</name>
<keyword evidence="3" id="KW-0808">Transferase</keyword>
<keyword evidence="4" id="KW-1185">Reference proteome</keyword>
<evidence type="ECO:0000313" key="4">
    <source>
        <dbReference type="Proteomes" id="UP000236161"/>
    </source>
</evidence>
<keyword evidence="2" id="KW-1133">Transmembrane helix</keyword>
<evidence type="ECO:0000256" key="1">
    <source>
        <dbReference type="SAM" id="MobiDB-lite"/>
    </source>
</evidence>
<feature type="transmembrane region" description="Helical" evidence="2">
    <location>
        <begin position="21"/>
        <end position="44"/>
    </location>
</feature>
<dbReference type="STRING" id="1088818.A0A2I0A8H8"/>
<organism evidence="3 4">
    <name type="scientific">Apostasia shenzhenica</name>
    <dbReference type="NCBI Taxonomy" id="1088818"/>
    <lineage>
        <taxon>Eukaryota</taxon>
        <taxon>Viridiplantae</taxon>
        <taxon>Streptophyta</taxon>
        <taxon>Embryophyta</taxon>
        <taxon>Tracheophyta</taxon>
        <taxon>Spermatophyta</taxon>
        <taxon>Magnoliopsida</taxon>
        <taxon>Liliopsida</taxon>
        <taxon>Asparagales</taxon>
        <taxon>Orchidaceae</taxon>
        <taxon>Apostasioideae</taxon>
        <taxon>Apostasia</taxon>
    </lineage>
</organism>
<keyword evidence="2" id="KW-0812">Transmembrane</keyword>
<dbReference type="GO" id="GO:0047262">
    <property type="term" value="F:polygalacturonate 4-alpha-galacturonosyltransferase activity"/>
    <property type="evidence" value="ECO:0007669"/>
    <property type="project" value="UniProtKB-EC"/>
</dbReference>
<evidence type="ECO:0000313" key="3">
    <source>
        <dbReference type="EMBL" id="PKA51825.1"/>
    </source>
</evidence>
<dbReference type="Proteomes" id="UP000236161">
    <property type="component" value="Unassembled WGS sequence"/>
</dbReference>